<dbReference type="GO" id="GO:0005615">
    <property type="term" value="C:extracellular space"/>
    <property type="evidence" value="ECO:0007669"/>
    <property type="project" value="TreeGrafter"/>
</dbReference>
<proteinExistence type="predicted"/>
<dbReference type="InterPro" id="IPR014716">
    <property type="entry name" value="Fibrinogen_a/b/g_C_1"/>
</dbReference>
<dbReference type="AlphaFoldDB" id="A0A914UNV6"/>
<evidence type="ECO:0000259" key="4">
    <source>
        <dbReference type="PROSITE" id="PS51406"/>
    </source>
</evidence>
<dbReference type="PANTHER" id="PTHR19143">
    <property type="entry name" value="FIBRINOGEN/TENASCIN/ANGIOPOEITIN"/>
    <property type="match status" value="1"/>
</dbReference>
<keyword evidence="5" id="KW-1185">Reference proteome</keyword>
<evidence type="ECO:0000256" key="2">
    <source>
        <dbReference type="SAM" id="SignalP"/>
    </source>
</evidence>
<dbReference type="InterPro" id="IPR002181">
    <property type="entry name" value="Fibrinogen_a/b/g_C_dom"/>
</dbReference>
<dbReference type="PROSITE" id="PS50041">
    <property type="entry name" value="C_TYPE_LECTIN_2"/>
    <property type="match status" value="2"/>
</dbReference>
<feature type="domain" description="Fibrinogen C-terminal" evidence="4">
    <location>
        <begin position="301"/>
        <end position="535"/>
    </location>
</feature>
<keyword evidence="2" id="KW-0732">Signal</keyword>
<feature type="chain" id="PRO_5037334030" evidence="2">
    <location>
        <begin position="22"/>
        <end position="535"/>
    </location>
</feature>
<dbReference type="Pfam" id="PF00059">
    <property type="entry name" value="Lectin_C"/>
    <property type="match status" value="2"/>
</dbReference>
<dbReference type="SMART" id="SM00186">
    <property type="entry name" value="FBG"/>
    <property type="match status" value="1"/>
</dbReference>
<feature type="signal peptide" evidence="2">
    <location>
        <begin position="1"/>
        <end position="21"/>
    </location>
</feature>
<dbReference type="Proteomes" id="UP000887566">
    <property type="component" value="Unplaced"/>
</dbReference>
<feature type="domain" description="C-type lectin" evidence="3">
    <location>
        <begin position="33"/>
        <end position="147"/>
    </location>
</feature>
<dbReference type="InterPro" id="IPR050373">
    <property type="entry name" value="Fibrinogen_C-term_domain"/>
</dbReference>
<dbReference type="InterPro" id="IPR016187">
    <property type="entry name" value="CTDL_fold"/>
</dbReference>
<dbReference type="SUPFAM" id="SSF56496">
    <property type="entry name" value="Fibrinogen C-terminal domain-like"/>
    <property type="match status" value="1"/>
</dbReference>
<protein>
    <submittedName>
        <fullName evidence="6">Uncharacterized protein</fullName>
    </submittedName>
</protein>
<dbReference type="WBParaSite" id="PSAMB.scaffold1134size36622.g11337.t1">
    <property type="protein sequence ID" value="PSAMB.scaffold1134size36622.g11337.t1"/>
    <property type="gene ID" value="PSAMB.scaffold1134size36622.g11337"/>
</dbReference>
<reference evidence="6" key="1">
    <citation type="submission" date="2022-11" db="UniProtKB">
        <authorList>
            <consortium name="WormBaseParasite"/>
        </authorList>
    </citation>
    <scope>IDENTIFICATION</scope>
</reference>
<evidence type="ECO:0000313" key="6">
    <source>
        <dbReference type="WBParaSite" id="PSAMB.scaffold1134size36622.g11337.t1"/>
    </source>
</evidence>
<name>A0A914UNV6_9BILA</name>
<feature type="domain" description="C-type lectin" evidence="3">
    <location>
        <begin position="176"/>
        <end position="301"/>
    </location>
</feature>
<organism evidence="5 6">
    <name type="scientific">Plectus sambesii</name>
    <dbReference type="NCBI Taxonomy" id="2011161"/>
    <lineage>
        <taxon>Eukaryota</taxon>
        <taxon>Metazoa</taxon>
        <taxon>Ecdysozoa</taxon>
        <taxon>Nematoda</taxon>
        <taxon>Chromadorea</taxon>
        <taxon>Plectida</taxon>
        <taxon>Plectina</taxon>
        <taxon>Plectoidea</taxon>
        <taxon>Plectidae</taxon>
        <taxon>Plectus</taxon>
    </lineage>
</organism>
<dbReference type="PROSITE" id="PS00514">
    <property type="entry name" value="FIBRINOGEN_C_1"/>
    <property type="match status" value="1"/>
</dbReference>
<dbReference type="InterPro" id="IPR020837">
    <property type="entry name" value="Fibrinogen_CS"/>
</dbReference>
<evidence type="ECO:0000313" key="5">
    <source>
        <dbReference type="Proteomes" id="UP000887566"/>
    </source>
</evidence>
<evidence type="ECO:0000259" key="3">
    <source>
        <dbReference type="PROSITE" id="PS50041"/>
    </source>
</evidence>
<evidence type="ECO:0000256" key="1">
    <source>
        <dbReference type="ARBA" id="ARBA00023157"/>
    </source>
</evidence>
<dbReference type="InterPro" id="IPR016186">
    <property type="entry name" value="C-type_lectin-like/link_sf"/>
</dbReference>
<dbReference type="PROSITE" id="PS51406">
    <property type="entry name" value="FIBRINOGEN_C_2"/>
    <property type="match status" value="1"/>
</dbReference>
<dbReference type="SMART" id="SM00034">
    <property type="entry name" value="CLECT"/>
    <property type="match status" value="2"/>
</dbReference>
<dbReference type="PANTHER" id="PTHR19143:SF327">
    <property type="entry name" value="FI21813P1-RELATED"/>
    <property type="match status" value="1"/>
</dbReference>
<dbReference type="Gene3D" id="3.10.100.10">
    <property type="entry name" value="Mannose-Binding Protein A, subunit A"/>
    <property type="match status" value="2"/>
</dbReference>
<dbReference type="InterPro" id="IPR001304">
    <property type="entry name" value="C-type_lectin-like"/>
</dbReference>
<dbReference type="Gene3D" id="3.90.215.10">
    <property type="entry name" value="Gamma Fibrinogen, chain A, domain 1"/>
    <property type="match status" value="1"/>
</dbReference>
<accession>A0A914UNV6</accession>
<sequence>MFIVKAICLLLIGYFVQTLRADDVSTPHQCQQQSGKCFTVIVDQKLNWNDAENYCETTLPNGRLASIHNAFDGAIISSWLPFLSTDPWFGGIQLGSLPFQYTDSSQMDYTNWTPGQPTLHCAQICHSTGNNAGIQCQQGKWSTADCETASAQFICEYGNYSSNPTPTVVERSCNPDNGKCFALVIGSLSWTEAERYCESQVQNGTTATMASITEASDATIIATLLQHPSVSSNLWIGAFAYNGAPFQWTDKNKFSFTNWAPGQPPPHPDGCVQVCQKTDSTCVQGQWTIVPCETTQSFVCENLSYMAKDCRELQEKYSGLSSGVYVLNPPGIPAFNAYCDMETDGGGWTIIQRRINGDLSFYDKLWKDYKVGFNNGLENSLWLGNDFIHVLTTKDSNVELRIDLWGDRSTGEYSSNNPNGYWWEKHTNFLIDDEAHFYSLHLPSSYTGNASAPGYGLSYSNGFAFSTIDANHGADPRCYTQLQDGGWWLGNCAAAALNGKYDPELSAPESGFDWRIAYGIWIHPKQSRMMLRSIV</sequence>
<dbReference type="Pfam" id="PF00147">
    <property type="entry name" value="Fibrinogen_C"/>
    <property type="match status" value="1"/>
</dbReference>
<dbReference type="SUPFAM" id="SSF56436">
    <property type="entry name" value="C-type lectin-like"/>
    <property type="match status" value="2"/>
</dbReference>
<dbReference type="InterPro" id="IPR036056">
    <property type="entry name" value="Fibrinogen-like_C"/>
</dbReference>
<dbReference type="CDD" id="cd00037">
    <property type="entry name" value="CLECT"/>
    <property type="match status" value="2"/>
</dbReference>
<keyword evidence="1" id="KW-1015">Disulfide bond</keyword>
<dbReference type="NCBIfam" id="NF040941">
    <property type="entry name" value="GGGWT_bact"/>
    <property type="match status" value="1"/>
</dbReference>